<protein>
    <submittedName>
        <fullName evidence="2">Uncharacterized protein</fullName>
    </submittedName>
</protein>
<proteinExistence type="predicted"/>
<dbReference type="VEuPathDB" id="VectorBase:BGLB028032"/>
<dbReference type="InterPro" id="IPR026082">
    <property type="entry name" value="ABCA"/>
</dbReference>
<dbReference type="EnsemblMetazoa" id="BGLB028032-RA">
    <property type="protein sequence ID" value="BGLB028032-PA"/>
    <property type="gene ID" value="BGLB028032"/>
</dbReference>
<sequence length="157" mass="17416">MHQGKLLCCGSPSFLKQSVGSGYRLTIMKIDQRNQSHSQEINELRSRSSTAAITTFIQSLCSNATLEEQAGSDLIFNLPKDHSLIVPIDEFFRRLDQSVNHLNIGSYGLSDTSLEEIFLKLTKSADQNLSSDTPSNRTYVPNLQSSITSSESENSRT</sequence>
<evidence type="ECO:0000313" key="3">
    <source>
        <dbReference type="Proteomes" id="UP000076420"/>
    </source>
</evidence>
<dbReference type="VEuPathDB" id="VectorBase:BGLAX_044794"/>
<dbReference type="AlphaFoldDB" id="A0A2C9L7P8"/>
<feature type="region of interest" description="Disordered" evidence="1">
    <location>
        <begin position="127"/>
        <end position="157"/>
    </location>
</feature>
<gene>
    <name evidence="2" type="primary">106067525</name>
</gene>
<reference evidence="2" key="1">
    <citation type="submission" date="2020-05" db="UniProtKB">
        <authorList>
            <consortium name="EnsemblMetazoa"/>
        </authorList>
    </citation>
    <scope>IDENTIFICATION</scope>
    <source>
        <strain evidence="2">BB02</strain>
    </source>
</reference>
<organism evidence="2 3">
    <name type="scientific">Biomphalaria glabrata</name>
    <name type="common">Bloodfluke planorb</name>
    <name type="synonym">Freshwater snail</name>
    <dbReference type="NCBI Taxonomy" id="6526"/>
    <lineage>
        <taxon>Eukaryota</taxon>
        <taxon>Metazoa</taxon>
        <taxon>Spiralia</taxon>
        <taxon>Lophotrochozoa</taxon>
        <taxon>Mollusca</taxon>
        <taxon>Gastropoda</taxon>
        <taxon>Heterobranchia</taxon>
        <taxon>Euthyneura</taxon>
        <taxon>Panpulmonata</taxon>
        <taxon>Hygrophila</taxon>
        <taxon>Lymnaeoidea</taxon>
        <taxon>Planorbidae</taxon>
        <taxon>Biomphalaria</taxon>
    </lineage>
</organism>
<evidence type="ECO:0000313" key="2">
    <source>
        <dbReference type="EnsemblMetazoa" id="BGLB028032-PA"/>
    </source>
</evidence>
<dbReference type="KEGG" id="bgt:106067525"/>
<feature type="compositionally biased region" description="Polar residues" evidence="1">
    <location>
        <begin position="127"/>
        <end position="144"/>
    </location>
</feature>
<accession>A0A2C9L7P8</accession>
<dbReference type="STRING" id="6526.A0A2C9L7P8"/>
<feature type="compositionally biased region" description="Low complexity" evidence="1">
    <location>
        <begin position="145"/>
        <end position="157"/>
    </location>
</feature>
<dbReference type="GO" id="GO:0016020">
    <property type="term" value="C:membrane"/>
    <property type="evidence" value="ECO:0007669"/>
    <property type="project" value="InterPro"/>
</dbReference>
<dbReference type="PANTHER" id="PTHR19229">
    <property type="entry name" value="ATP-BINDING CASSETTE TRANSPORTER SUBFAMILY A ABCA"/>
    <property type="match status" value="1"/>
</dbReference>
<dbReference type="Proteomes" id="UP000076420">
    <property type="component" value="Unassembled WGS sequence"/>
</dbReference>
<name>A0A2C9L7P8_BIOGL</name>
<evidence type="ECO:0000256" key="1">
    <source>
        <dbReference type="SAM" id="MobiDB-lite"/>
    </source>
</evidence>
<dbReference type="GO" id="GO:0140359">
    <property type="term" value="F:ABC-type transporter activity"/>
    <property type="evidence" value="ECO:0007669"/>
    <property type="project" value="InterPro"/>
</dbReference>